<evidence type="ECO:0000256" key="1">
    <source>
        <dbReference type="SAM" id="MobiDB-lite"/>
    </source>
</evidence>
<protein>
    <recommendedName>
        <fullName evidence="4">IKBKB interacting protein</fullName>
    </recommendedName>
</protein>
<dbReference type="InterPro" id="IPR024152">
    <property type="entry name" value="Inh_kappa-B_kinase-int"/>
</dbReference>
<reference evidence="2" key="2">
    <citation type="submission" date="2025-08" db="UniProtKB">
        <authorList>
            <consortium name="Ensembl"/>
        </authorList>
    </citation>
    <scope>IDENTIFICATION</scope>
</reference>
<dbReference type="AlphaFoldDB" id="A0A8C5DXF7"/>
<dbReference type="PANTHER" id="PTHR21734:SF11">
    <property type="entry name" value="INHIBITOR OF NUCLEAR FACTOR KAPPA-B KINASE-INTERACTING PROTEIN"/>
    <property type="match status" value="1"/>
</dbReference>
<evidence type="ECO:0000313" key="2">
    <source>
        <dbReference type="Ensembl" id="ENSGWIP00000013344.1"/>
    </source>
</evidence>
<reference evidence="2" key="1">
    <citation type="submission" date="2020-06" db="EMBL/GenBank/DDBJ databases">
        <authorList>
            <consortium name="Wellcome Sanger Institute Data Sharing"/>
        </authorList>
    </citation>
    <scope>NUCLEOTIDE SEQUENCE [LARGE SCALE GENOMIC DNA]</scope>
</reference>
<gene>
    <name evidence="2" type="primary">ikbip</name>
</gene>
<dbReference type="Proteomes" id="UP000694680">
    <property type="component" value="Chromosome 6"/>
</dbReference>
<proteinExistence type="predicted"/>
<reference evidence="2" key="3">
    <citation type="submission" date="2025-09" db="UniProtKB">
        <authorList>
            <consortium name="Ensembl"/>
        </authorList>
    </citation>
    <scope>IDENTIFICATION</scope>
</reference>
<dbReference type="PANTHER" id="PTHR21734">
    <property type="entry name" value="INHIBITOR OF NUCLEAR FACTOR KAPPA-B KINASE-INTERACTING PROTEIN"/>
    <property type="match status" value="1"/>
</dbReference>
<organism evidence="2 3">
    <name type="scientific">Gouania willdenowi</name>
    <name type="common">Blunt-snouted clingfish</name>
    <name type="synonym">Lepadogaster willdenowi</name>
    <dbReference type="NCBI Taxonomy" id="441366"/>
    <lineage>
        <taxon>Eukaryota</taxon>
        <taxon>Metazoa</taxon>
        <taxon>Chordata</taxon>
        <taxon>Craniata</taxon>
        <taxon>Vertebrata</taxon>
        <taxon>Euteleostomi</taxon>
        <taxon>Actinopterygii</taxon>
        <taxon>Neopterygii</taxon>
        <taxon>Teleostei</taxon>
        <taxon>Neoteleostei</taxon>
        <taxon>Acanthomorphata</taxon>
        <taxon>Ovalentaria</taxon>
        <taxon>Blenniimorphae</taxon>
        <taxon>Blenniiformes</taxon>
        <taxon>Gobiesocoidei</taxon>
        <taxon>Gobiesocidae</taxon>
        <taxon>Gobiesocinae</taxon>
        <taxon>Gouania</taxon>
    </lineage>
</organism>
<accession>A0A8C5DXF7</accession>
<dbReference type="Ensembl" id="ENSGWIT00000014811.1">
    <property type="protein sequence ID" value="ENSGWIP00000013344.1"/>
    <property type="gene ID" value="ENSGWIG00000007630.1"/>
</dbReference>
<evidence type="ECO:0000313" key="3">
    <source>
        <dbReference type="Proteomes" id="UP000694680"/>
    </source>
</evidence>
<evidence type="ECO:0008006" key="4">
    <source>
        <dbReference type="Google" id="ProtNLM"/>
    </source>
</evidence>
<keyword evidence="3" id="KW-1185">Reference proteome</keyword>
<sequence length="268" mass="30164">MSVTALYVLKPSFYNWILLLAKNKIITINLESRSVTHIWVPAHELRTPVNPLSVHTNGSSSSVLRLQLVASEDDLQEALRAVAMATKLQQEVSALHASALQAVNTHFMNVTETWQERLASINSDLSALKAESREGHASATEQVNEAERRARLLAERLEELEDSTSRNARALQRTEDDDAKKAQDQLDWNTKQIHKLDQEVGGLSRREAELHSQLQELVPRAQQCDEQLPQVEEAVRSILRLGGDLSGAEQRLEELTLQKRKVKITEKT</sequence>
<feature type="compositionally biased region" description="Basic and acidic residues" evidence="1">
    <location>
        <begin position="172"/>
        <end position="184"/>
    </location>
</feature>
<feature type="region of interest" description="Disordered" evidence="1">
    <location>
        <begin position="158"/>
        <end position="185"/>
    </location>
</feature>
<name>A0A8C5DXF7_GOUWI</name>